<protein>
    <submittedName>
        <fullName evidence="4">Glycerol-3-phosphate phosphatase-like isoform X1</fullName>
    </submittedName>
</protein>
<dbReference type="NCBIfam" id="TIGR01452">
    <property type="entry name" value="PGP_euk"/>
    <property type="match status" value="1"/>
</dbReference>
<keyword evidence="1 2" id="KW-0378">Hydrolase</keyword>
<dbReference type="InterPro" id="IPR006357">
    <property type="entry name" value="HAD-SF_hydro_IIA"/>
</dbReference>
<accession>A0ABM1B2Z2</accession>
<proteinExistence type="inferred from homology"/>
<organism evidence="3 4">
    <name type="scientific">Limulus polyphemus</name>
    <name type="common">Atlantic horseshoe crab</name>
    <dbReference type="NCBI Taxonomy" id="6850"/>
    <lineage>
        <taxon>Eukaryota</taxon>
        <taxon>Metazoa</taxon>
        <taxon>Ecdysozoa</taxon>
        <taxon>Arthropoda</taxon>
        <taxon>Chelicerata</taxon>
        <taxon>Merostomata</taxon>
        <taxon>Xiphosura</taxon>
        <taxon>Limulidae</taxon>
        <taxon>Limulus</taxon>
    </lineage>
</organism>
<dbReference type="PIRSF" id="PIRSF000915">
    <property type="entry name" value="PGP-type_phosphatase"/>
    <property type="match status" value="1"/>
</dbReference>
<dbReference type="NCBIfam" id="TIGR01460">
    <property type="entry name" value="HAD-SF-IIA"/>
    <property type="match status" value="1"/>
</dbReference>
<comment type="similarity">
    <text evidence="2">Belongs to the HAD-like hydrolase superfamily.</text>
</comment>
<dbReference type="Pfam" id="PF13242">
    <property type="entry name" value="Hydrolase_like"/>
    <property type="match status" value="1"/>
</dbReference>
<dbReference type="PANTHER" id="PTHR19288">
    <property type="entry name" value="4-NITROPHENYLPHOSPHATASE-RELATED"/>
    <property type="match status" value="1"/>
</dbReference>
<evidence type="ECO:0000313" key="4">
    <source>
        <dbReference type="RefSeq" id="XP_013773746.1"/>
    </source>
</evidence>
<dbReference type="InterPro" id="IPR023214">
    <property type="entry name" value="HAD_sf"/>
</dbReference>
<name>A0ABM1B2Z2_LIMPO</name>
<dbReference type="InterPro" id="IPR006349">
    <property type="entry name" value="PGP_euk"/>
</dbReference>
<evidence type="ECO:0000256" key="1">
    <source>
        <dbReference type="ARBA" id="ARBA00022801"/>
    </source>
</evidence>
<dbReference type="Pfam" id="PF13344">
    <property type="entry name" value="Hydrolase_6"/>
    <property type="match status" value="1"/>
</dbReference>
<dbReference type="PANTHER" id="PTHR19288:SF93">
    <property type="entry name" value="FI11325P-RELATED"/>
    <property type="match status" value="1"/>
</dbReference>
<dbReference type="RefSeq" id="XP_013773746.1">
    <property type="nucleotide sequence ID" value="XM_013918292.2"/>
</dbReference>
<dbReference type="Gene3D" id="3.40.50.1000">
    <property type="entry name" value="HAD superfamily/HAD-like"/>
    <property type="match status" value="2"/>
</dbReference>
<keyword evidence="3" id="KW-1185">Reference proteome</keyword>
<dbReference type="SUPFAM" id="SSF56784">
    <property type="entry name" value="HAD-like"/>
    <property type="match status" value="1"/>
</dbReference>
<sequence length="310" mass="34475">MTKKLDATVFHNGFLNSFDFVLTDCDGVLWNRNEAIPGAKETINALQDMGKTVIFVTNNSSKSRYEYHRKCEVLGFKSSVDRIFPTSYCVAVYLKSIDFKKKVYVLGSSGIAGELHSAGIPFLPVGPDPMPETEYWYNWVAKELKLDSEVGAVVVGFDQHVSYPKLVKTVSYLKDPNCVYIATNIDEQFQTDLKHLVIPGTGAFIRAVEAVSGRTPIVLGKPAKFLYDCIKYQYPDLDPSKGIIIGDRLSTDILLGRSTGLRTLLVLTGVSDLNEVERCSNSNCENKQMMVPDYYLPSLADLGRLMGVIQ</sequence>
<dbReference type="Proteomes" id="UP000694941">
    <property type="component" value="Unplaced"/>
</dbReference>
<evidence type="ECO:0000313" key="3">
    <source>
        <dbReference type="Proteomes" id="UP000694941"/>
    </source>
</evidence>
<evidence type="ECO:0000256" key="2">
    <source>
        <dbReference type="PIRNR" id="PIRNR000915"/>
    </source>
</evidence>
<dbReference type="InterPro" id="IPR036412">
    <property type="entry name" value="HAD-like_sf"/>
</dbReference>
<gene>
    <name evidence="4" type="primary">LOC106458749</name>
</gene>
<dbReference type="GeneID" id="106458749"/>
<reference evidence="4" key="1">
    <citation type="submission" date="2025-08" db="UniProtKB">
        <authorList>
            <consortium name="RefSeq"/>
        </authorList>
    </citation>
    <scope>IDENTIFICATION</scope>
    <source>
        <tissue evidence="4">Muscle</tissue>
    </source>
</reference>